<dbReference type="InterPro" id="IPR011009">
    <property type="entry name" value="Kinase-like_dom_sf"/>
</dbReference>
<dbReference type="PROSITE" id="PS00107">
    <property type="entry name" value="PROTEIN_KINASE_ATP"/>
    <property type="match status" value="1"/>
</dbReference>
<dbReference type="GO" id="GO:0005634">
    <property type="term" value="C:nucleus"/>
    <property type="evidence" value="ECO:0007669"/>
    <property type="project" value="TreeGrafter"/>
</dbReference>
<dbReference type="SUPFAM" id="SSF56112">
    <property type="entry name" value="Protein kinase-like (PK-like)"/>
    <property type="match status" value="1"/>
</dbReference>
<protein>
    <submittedName>
        <fullName evidence="6">Kinase-like protein</fullName>
    </submittedName>
</protein>
<sequence>MSGSQLIRNISDSDERYYKLGRKLGEGGFGAVYEATRLRAKPLVACKVKTIADQKDVHYHLRELDVWHKASQKTRHVARLFDTSFNKRTSVGRIYMELLKGGDTWAFSDTVQKRGDEIHPLLLSIIAYQTACGLAEIHQKGIQHRDLKPDNVLLTKTLTPNMNNVLWELSMTGTVKSSKRRELLEEMRSTVLQEKRLVVLTDFGVSRDLAAPASNRGQLTMVGGFSAAYNAPEMVGSNVQSQAADVFSFGMIVYILATFHFPDNACNRRGLPTTYPASLQNLVDACTDDDPNRRPTASQVAMGLASIKMLQEKEMNGLYRGLAAARYGMSSSPAAGVAPDTSYD</sequence>
<gene>
    <name evidence="6" type="ORF">N658DRAFT_435026</name>
</gene>
<name>A0AAN6PX49_9PEZI</name>
<feature type="binding site" evidence="3">
    <location>
        <position position="47"/>
    </location>
    <ligand>
        <name>ATP</name>
        <dbReference type="ChEBI" id="CHEBI:30616"/>
    </ligand>
</feature>
<proteinExistence type="inferred from homology"/>
<dbReference type="SMART" id="SM00220">
    <property type="entry name" value="S_TKc"/>
    <property type="match status" value="1"/>
</dbReference>
<feature type="domain" description="Protein kinase" evidence="5">
    <location>
        <begin position="18"/>
        <end position="307"/>
    </location>
</feature>
<evidence type="ECO:0000259" key="5">
    <source>
        <dbReference type="PROSITE" id="PS50011"/>
    </source>
</evidence>
<comment type="caution">
    <text evidence="6">The sequence shown here is derived from an EMBL/GenBank/DDBJ whole genome shotgun (WGS) entry which is preliminary data.</text>
</comment>
<keyword evidence="2 3" id="KW-0067">ATP-binding</keyword>
<organism evidence="6 7">
    <name type="scientific">Parathielavia hyrcaniae</name>
    <dbReference type="NCBI Taxonomy" id="113614"/>
    <lineage>
        <taxon>Eukaryota</taxon>
        <taxon>Fungi</taxon>
        <taxon>Dikarya</taxon>
        <taxon>Ascomycota</taxon>
        <taxon>Pezizomycotina</taxon>
        <taxon>Sordariomycetes</taxon>
        <taxon>Sordariomycetidae</taxon>
        <taxon>Sordariales</taxon>
        <taxon>Chaetomiaceae</taxon>
        <taxon>Parathielavia</taxon>
    </lineage>
</organism>
<dbReference type="AlphaFoldDB" id="A0AAN6PX49"/>
<dbReference type="PANTHER" id="PTHR44167:SF24">
    <property type="entry name" value="SERINE_THREONINE-PROTEIN KINASE CHK2"/>
    <property type="match status" value="1"/>
</dbReference>
<dbReference type="CDD" id="cd00180">
    <property type="entry name" value="PKc"/>
    <property type="match status" value="1"/>
</dbReference>
<reference evidence="6" key="1">
    <citation type="journal article" date="2023" name="Mol. Phylogenet. Evol.">
        <title>Genome-scale phylogeny and comparative genomics of the fungal order Sordariales.</title>
        <authorList>
            <person name="Hensen N."/>
            <person name="Bonometti L."/>
            <person name="Westerberg I."/>
            <person name="Brannstrom I.O."/>
            <person name="Guillou S."/>
            <person name="Cros-Aarteil S."/>
            <person name="Calhoun S."/>
            <person name="Haridas S."/>
            <person name="Kuo A."/>
            <person name="Mondo S."/>
            <person name="Pangilinan J."/>
            <person name="Riley R."/>
            <person name="LaButti K."/>
            <person name="Andreopoulos B."/>
            <person name="Lipzen A."/>
            <person name="Chen C."/>
            <person name="Yan M."/>
            <person name="Daum C."/>
            <person name="Ng V."/>
            <person name="Clum A."/>
            <person name="Steindorff A."/>
            <person name="Ohm R.A."/>
            <person name="Martin F."/>
            <person name="Silar P."/>
            <person name="Natvig D.O."/>
            <person name="Lalanne C."/>
            <person name="Gautier V."/>
            <person name="Ament-Velasquez S.L."/>
            <person name="Kruys A."/>
            <person name="Hutchinson M.I."/>
            <person name="Powell A.J."/>
            <person name="Barry K."/>
            <person name="Miller A.N."/>
            <person name="Grigoriev I.V."/>
            <person name="Debuchy R."/>
            <person name="Gladieux P."/>
            <person name="Hiltunen Thoren M."/>
            <person name="Johannesson H."/>
        </authorList>
    </citation>
    <scope>NUCLEOTIDE SEQUENCE</scope>
    <source>
        <strain evidence="6">CBS 757.83</strain>
    </source>
</reference>
<evidence type="ECO:0000256" key="2">
    <source>
        <dbReference type="ARBA" id="ARBA00022840"/>
    </source>
</evidence>
<dbReference type="GO" id="GO:0005524">
    <property type="term" value="F:ATP binding"/>
    <property type="evidence" value="ECO:0007669"/>
    <property type="project" value="UniProtKB-UniRule"/>
</dbReference>
<dbReference type="Proteomes" id="UP001305647">
    <property type="component" value="Unassembled WGS sequence"/>
</dbReference>
<keyword evidence="4" id="KW-0723">Serine/threonine-protein kinase</keyword>
<comment type="similarity">
    <text evidence="4">Belongs to the protein kinase superfamily.</text>
</comment>
<evidence type="ECO:0000256" key="1">
    <source>
        <dbReference type="ARBA" id="ARBA00022741"/>
    </source>
</evidence>
<reference evidence="6" key="2">
    <citation type="submission" date="2023-05" db="EMBL/GenBank/DDBJ databases">
        <authorList>
            <consortium name="Lawrence Berkeley National Laboratory"/>
            <person name="Steindorff A."/>
            <person name="Hensen N."/>
            <person name="Bonometti L."/>
            <person name="Westerberg I."/>
            <person name="Brannstrom I.O."/>
            <person name="Guillou S."/>
            <person name="Cros-Aarteil S."/>
            <person name="Calhoun S."/>
            <person name="Haridas S."/>
            <person name="Kuo A."/>
            <person name="Mondo S."/>
            <person name="Pangilinan J."/>
            <person name="Riley R."/>
            <person name="Labutti K."/>
            <person name="Andreopoulos B."/>
            <person name="Lipzen A."/>
            <person name="Chen C."/>
            <person name="Yanf M."/>
            <person name="Daum C."/>
            <person name="Ng V."/>
            <person name="Clum A."/>
            <person name="Ohm R."/>
            <person name="Martin F."/>
            <person name="Silar P."/>
            <person name="Natvig D."/>
            <person name="Lalanne C."/>
            <person name="Gautier V."/>
            <person name="Ament-Velasquez S.L."/>
            <person name="Kruys A."/>
            <person name="Hutchinson M.I."/>
            <person name="Powell A.J."/>
            <person name="Barry K."/>
            <person name="Miller A.N."/>
            <person name="Grigoriev I.V."/>
            <person name="Debuchy R."/>
            <person name="Gladieux P."/>
            <person name="Thoren M.H."/>
            <person name="Johannesson H."/>
        </authorList>
    </citation>
    <scope>NUCLEOTIDE SEQUENCE</scope>
    <source>
        <strain evidence="6">CBS 757.83</strain>
    </source>
</reference>
<dbReference type="Gene3D" id="3.30.200.20">
    <property type="entry name" value="Phosphorylase Kinase, domain 1"/>
    <property type="match status" value="1"/>
</dbReference>
<evidence type="ECO:0000256" key="4">
    <source>
        <dbReference type="RuleBase" id="RU000304"/>
    </source>
</evidence>
<evidence type="ECO:0000256" key="3">
    <source>
        <dbReference type="PROSITE-ProRule" id="PRU10141"/>
    </source>
</evidence>
<dbReference type="GO" id="GO:0005737">
    <property type="term" value="C:cytoplasm"/>
    <property type="evidence" value="ECO:0007669"/>
    <property type="project" value="TreeGrafter"/>
</dbReference>
<dbReference type="PANTHER" id="PTHR44167">
    <property type="entry name" value="OVARIAN-SPECIFIC SERINE/THREONINE-PROTEIN KINASE LOK-RELATED"/>
    <property type="match status" value="1"/>
</dbReference>
<dbReference type="GO" id="GO:0004674">
    <property type="term" value="F:protein serine/threonine kinase activity"/>
    <property type="evidence" value="ECO:0007669"/>
    <property type="project" value="UniProtKB-KW"/>
</dbReference>
<dbReference type="Pfam" id="PF00069">
    <property type="entry name" value="Pkinase"/>
    <property type="match status" value="1"/>
</dbReference>
<keyword evidence="6" id="KW-0808">Transferase</keyword>
<dbReference type="InterPro" id="IPR000719">
    <property type="entry name" value="Prot_kinase_dom"/>
</dbReference>
<dbReference type="EMBL" id="MU863689">
    <property type="protein sequence ID" value="KAK4096991.1"/>
    <property type="molecule type" value="Genomic_DNA"/>
</dbReference>
<dbReference type="InterPro" id="IPR008271">
    <property type="entry name" value="Ser/Thr_kinase_AS"/>
</dbReference>
<dbReference type="PROSITE" id="PS50011">
    <property type="entry name" value="PROTEIN_KINASE_DOM"/>
    <property type="match status" value="1"/>
</dbReference>
<dbReference type="GO" id="GO:0044773">
    <property type="term" value="P:mitotic DNA damage checkpoint signaling"/>
    <property type="evidence" value="ECO:0007669"/>
    <property type="project" value="TreeGrafter"/>
</dbReference>
<evidence type="ECO:0000313" key="6">
    <source>
        <dbReference type="EMBL" id="KAK4096991.1"/>
    </source>
</evidence>
<dbReference type="InterPro" id="IPR017441">
    <property type="entry name" value="Protein_kinase_ATP_BS"/>
</dbReference>
<keyword evidence="6" id="KW-0418">Kinase</keyword>
<keyword evidence="1 3" id="KW-0547">Nucleotide-binding</keyword>
<dbReference type="Gene3D" id="1.10.510.10">
    <property type="entry name" value="Transferase(Phosphotransferase) domain 1"/>
    <property type="match status" value="1"/>
</dbReference>
<evidence type="ECO:0000313" key="7">
    <source>
        <dbReference type="Proteomes" id="UP001305647"/>
    </source>
</evidence>
<accession>A0AAN6PX49</accession>
<keyword evidence="7" id="KW-1185">Reference proteome</keyword>
<dbReference type="PROSITE" id="PS00108">
    <property type="entry name" value="PROTEIN_KINASE_ST"/>
    <property type="match status" value="1"/>
</dbReference>